<keyword evidence="3" id="KW-1185">Reference proteome</keyword>
<feature type="transmembrane region" description="Helical" evidence="1">
    <location>
        <begin position="137"/>
        <end position="153"/>
    </location>
</feature>
<dbReference type="InterPro" id="IPR021836">
    <property type="entry name" value="DUF3429"/>
</dbReference>
<dbReference type="Proteomes" id="UP000323142">
    <property type="component" value="Unassembled WGS sequence"/>
</dbReference>
<proteinExistence type="predicted"/>
<name>A0A5B2VS71_9HYPH</name>
<reference evidence="2 3" key="2">
    <citation type="submission" date="2019-09" db="EMBL/GenBank/DDBJ databases">
        <authorList>
            <person name="Jin C."/>
        </authorList>
    </citation>
    <scope>NUCLEOTIDE SEQUENCE [LARGE SCALE GENOMIC DNA]</scope>
    <source>
        <strain evidence="2 3">BN140002</strain>
    </source>
</reference>
<sequence length="154" mass="15862">MPPDRTIPPVPLALGLAGLIPFATLSLVAAAGYDPLPGLPGIALQALALYGATILSFLGGMRWGLAVADPDQRRARPHYAVSVLPQLAAWALVAGFQLFGLPRAWCFGGLAVLVLAFGLLDYAYAQVGGAPLWFGRLRVILSAGAAAALAVAAF</sequence>
<feature type="transmembrane region" description="Helical" evidence="1">
    <location>
        <begin position="12"/>
        <end position="33"/>
    </location>
</feature>
<dbReference type="PANTHER" id="PTHR15887:SF1">
    <property type="entry name" value="TRANSMEMBRANE PROTEIN 69"/>
    <property type="match status" value="1"/>
</dbReference>
<dbReference type="RefSeq" id="WP_149815669.1">
    <property type="nucleotide sequence ID" value="NZ_VUOA01000007.1"/>
</dbReference>
<keyword evidence="1" id="KW-0812">Transmembrane</keyword>
<feature type="transmembrane region" description="Helical" evidence="1">
    <location>
        <begin position="39"/>
        <end position="58"/>
    </location>
</feature>
<keyword evidence="1" id="KW-1133">Transmembrane helix</keyword>
<protein>
    <submittedName>
        <fullName evidence="2">DUF3429 domain-containing protein</fullName>
    </submittedName>
</protein>
<dbReference type="EMBL" id="VUOA01000007">
    <property type="protein sequence ID" value="KAA2242061.1"/>
    <property type="molecule type" value="Genomic_DNA"/>
</dbReference>
<dbReference type="Pfam" id="PF11911">
    <property type="entry name" value="DUF3429"/>
    <property type="match status" value="1"/>
</dbReference>
<comment type="caution">
    <text evidence="2">The sequence shown here is derived from an EMBL/GenBank/DDBJ whole genome shotgun (WGS) entry which is preliminary data.</text>
</comment>
<keyword evidence="1" id="KW-0472">Membrane</keyword>
<dbReference type="OrthoDB" id="5297436at2"/>
<evidence type="ECO:0000256" key="1">
    <source>
        <dbReference type="SAM" id="Phobius"/>
    </source>
</evidence>
<evidence type="ECO:0000313" key="3">
    <source>
        <dbReference type="Proteomes" id="UP000323142"/>
    </source>
</evidence>
<dbReference type="AlphaFoldDB" id="A0A5B2VS71"/>
<organism evidence="2 3">
    <name type="scientific">Salinarimonas soli</name>
    <dbReference type="NCBI Taxonomy" id="1638099"/>
    <lineage>
        <taxon>Bacteria</taxon>
        <taxon>Pseudomonadati</taxon>
        <taxon>Pseudomonadota</taxon>
        <taxon>Alphaproteobacteria</taxon>
        <taxon>Hyphomicrobiales</taxon>
        <taxon>Salinarimonadaceae</taxon>
        <taxon>Salinarimonas</taxon>
    </lineage>
</organism>
<feature type="transmembrane region" description="Helical" evidence="1">
    <location>
        <begin position="79"/>
        <end position="99"/>
    </location>
</feature>
<gene>
    <name evidence="2" type="ORF">F0L46_03605</name>
</gene>
<feature type="transmembrane region" description="Helical" evidence="1">
    <location>
        <begin position="105"/>
        <end position="125"/>
    </location>
</feature>
<evidence type="ECO:0000313" key="2">
    <source>
        <dbReference type="EMBL" id="KAA2242061.1"/>
    </source>
</evidence>
<reference evidence="2 3" key="1">
    <citation type="submission" date="2019-09" db="EMBL/GenBank/DDBJ databases">
        <title>Salinarimonas rosea gen. nov., sp. nov., a new member of the a-2 subgroup of the Proteobacteria.</title>
        <authorList>
            <person name="Liu J."/>
        </authorList>
    </citation>
    <scope>NUCLEOTIDE SEQUENCE [LARGE SCALE GENOMIC DNA]</scope>
    <source>
        <strain evidence="2 3">BN140002</strain>
    </source>
</reference>
<accession>A0A5B2VS71</accession>
<dbReference type="PANTHER" id="PTHR15887">
    <property type="entry name" value="TRANSMEMBRANE PROTEIN 69"/>
    <property type="match status" value="1"/>
</dbReference>